<keyword evidence="1 4" id="KW-0808">Transferase</keyword>
<accession>A0A378LMY6</accession>
<gene>
    <name evidence="4" type="primary">speG</name>
    <name evidence="4" type="ORF">NCTC11532_00446</name>
</gene>
<sequence>MNYKIKPITEKDIESFRQAVGSVAREKLYLAFLDAPSFEMSHEFVLNNIKESWPQVVAVSGDTVIGWCDIVGSNRHACSHVGTLGIGVLKEHRGHGIGLELMKEALSLAKKRGFTRIELAVREDNLRAMHLYQKMGFVIEGKHIHSFLIDGQYFNQISMALLF</sequence>
<reference evidence="4 5" key="1">
    <citation type="submission" date="2018-06" db="EMBL/GenBank/DDBJ databases">
        <authorList>
            <consortium name="Pathogen Informatics"/>
            <person name="Doyle S."/>
        </authorList>
    </citation>
    <scope>NUCLEOTIDE SEQUENCE [LARGE SCALE GENOMIC DNA]</scope>
    <source>
        <strain evidence="4 5">NCTC11532</strain>
    </source>
</reference>
<organism evidence="4 5">
    <name type="scientific">Legionella wadsworthii</name>
    <dbReference type="NCBI Taxonomy" id="28088"/>
    <lineage>
        <taxon>Bacteria</taxon>
        <taxon>Pseudomonadati</taxon>
        <taxon>Pseudomonadota</taxon>
        <taxon>Gammaproteobacteria</taxon>
        <taxon>Legionellales</taxon>
        <taxon>Legionellaceae</taxon>
        <taxon>Legionella</taxon>
    </lineage>
</organism>
<dbReference type="PROSITE" id="PS51186">
    <property type="entry name" value="GNAT"/>
    <property type="match status" value="1"/>
</dbReference>
<evidence type="ECO:0000256" key="2">
    <source>
        <dbReference type="ARBA" id="ARBA00023315"/>
    </source>
</evidence>
<dbReference type="Proteomes" id="UP000255297">
    <property type="component" value="Unassembled WGS sequence"/>
</dbReference>
<evidence type="ECO:0000313" key="4">
    <source>
        <dbReference type="EMBL" id="STY28276.1"/>
    </source>
</evidence>
<name>A0A378LMY6_9GAMM</name>
<dbReference type="Pfam" id="PF00583">
    <property type="entry name" value="Acetyltransf_1"/>
    <property type="match status" value="1"/>
</dbReference>
<proteinExistence type="predicted"/>
<dbReference type="InterPro" id="IPR050680">
    <property type="entry name" value="YpeA/RimI_acetyltransf"/>
</dbReference>
<dbReference type="Gene3D" id="3.40.630.30">
    <property type="match status" value="1"/>
</dbReference>
<protein>
    <submittedName>
        <fullName evidence="4">Spermidine N(1)-acetyltransferase</fullName>
        <ecNumber evidence="4">2.3.1.57</ecNumber>
    </submittedName>
</protein>
<dbReference type="SUPFAM" id="SSF55729">
    <property type="entry name" value="Acyl-CoA N-acyltransferases (Nat)"/>
    <property type="match status" value="1"/>
</dbReference>
<dbReference type="RefSeq" id="WP_031562825.1">
    <property type="nucleotide sequence ID" value="NZ_CAAAIS010000002.1"/>
</dbReference>
<feature type="domain" description="N-acetyltransferase" evidence="3">
    <location>
        <begin position="3"/>
        <end position="163"/>
    </location>
</feature>
<dbReference type="PANTHER" id="PTHR43420">
    <property type="entry name" value="ACETYLTRANSFERASE"/>
    <property type="match status" value="1"/>
</dbReference>
<dbReference type="OrthoDB" id="5419426at2"/>
<evidence type="ECO:0000256" key="1">
    <source>
        <dbReference type="ARBA" id="ARBA00022679"/>
    </source>
</evidence>
<dbReference type="CDD" id="cd04301">
    <property type="entry name" value="NAT_SF"/>
    <property type="match status" value="1"/>
</dbReference>
<keyword evidence="5" id="KW-1185">Reference proteome</keyword>
<dbReference type="STRING" id="1122170.GCA_000701265_02232"/>
<dbReference type="GO" id="GO:0004145">
    <property type="term" value="F:diamine N-acetyltransferase activity"/>
    <property type="evidence" value="ECO:0007669"/>
    <property type="project" value="UniProtKB-EC"/>
</dbReference>
<dbReference type="EC" id="2.3.1.57" evidence="4"/>
<keyword evidence="2 4" id="KW-0012">Acyltransferase</keyword>
<evidence type="ECO:0000313" key="5">
    <source>
        <dbReference type="Proteomes" id="UP000255297"/>
    </source>
</evidence>
<dbReference type="InterPro" id="IPR016181">
    <property type="entry name" value="Acyl_CoA_acyltransferase"/>
</dbReference>
<dbReference type="InterPro" id="IPR000182">
    <property type="entry name" value="GNAT_dom"/>
</dbReference>
<dbReference type="EMBL" id="UGPB01000001">
    <property type="protein sequence ID" value="STY28276.1"/>
    <property type="molecule type" value="Genomic_DNA"/>
</dbReference>
<evidence type="ECO:0000259" key="3">
    <source>
        <dbReference type="PROSITE" id="PS51186"/>
    </source>
</evidence>
<dbReference type="AlphaFoldDB" id="A0A378LMY6"/>